<keyword evidence="2" id="KW-1185">Reference proteome</keyword>
<comment type="caution">
    <text evidence="1">The sequence shown here is derived from an EMBL/GenBank/DDBJ whole genome shotgun (WGS) entry which is preliminary data.</text>
</comment>
<accession>A0A2P5DKI6</accession>
<evidence type="ECO:0000313" key="2">
    <source>
        <dbReference type="Proteomes" id="UP000237000"/>
    </source>
</evidence>
<name>A0A2P5DKI6_TREOI</name>
<evidence type="ECO:0000313" key="1">
    <source>
        <dbReference type="EMBL" id="PON73814.1"/>
    </source>
</evidence>
<dbReference type="InParanoid" id="A0A2P5DKI6"/>
<dbReference type="EMBL" id="JXTC01000264">
    <property type="protein sequence ID" value="PON73814.1"/>
    <property type="molecule type" value="Genomic_DNA"/>
</dbReference>
<gene>
    <name evidence="1" type="ORF">TorRG33x02_248660</name>
</gene>
<sequence length="152" mass="16759">MAFFPIKVTTKLPNTPRAFSESSLFDGDNFKRVSTTPFETNGPALSKMVERLHKVPKHDSFVSMLVVLDSRIPMRNGTISDEAKGKGVFANEDNVKSNSANPSLVGSSRRLVFFGSFDRIPASTISALFLKNKKMGDIRENLIIMSVISNFG</sequence>
<organism evidence="1 2">
    <name type="scientific">Trema orientale</name>
    <name type="common">Charcoal tree</name>
    <name type="synonym">Celtis orientalis</name>
    <dbReference type="NCBI Taxonomy" id="63057"/>
    <lineage>
        <taxon>Eukaryota</taxon>
        <taxon>Viridiplantae</taxon>
        <taxon>Streptophyta</taxon>
        <taxon>Embryophyta</taxon>
        <taxon>Tracheophyta</taxon>
        <taxon>Spermatophyta</taxon>
        <taxon>Magnoliopsida</taxon>
        <taxon>eudicotyledons</taxon>
        <taxon>Gunneridae</taxon>
        <taxon>Pentapetalae</taxon>
        <taxon>rosids</taxon>
        <taxon>fabids</taxon>
        <taxon>Rosales</taxon>
        <taxon>Cannabaceae</taxon>
        <taxon>Trema</taxon>
    </lineage>
</organism>
<dbReference type="OrthoDB" id="10282292at2759"/>
<protein>
    <submittedName>
        <fullName evidence="1">Uncharacterized protein</fullName>
    </submittedName>
</protein>
<reference evidence="2" key="1">
    <citation type="submission" date="2016-06" db="EMBL/GenBank/DDBJ databases">
        <title>Parallel loss of symbiosis genes in relatives of nitrogen-fixing non-legume Parasponia.</title>
        <authorList>
            <person name="Van Velzen R."/>
            <person name="Holmer R."/>
            <person name="Bu F."/>
            <person name="Rutten L."/>
            <person name="Van Zeijl A."/>
            <person name="Liu W."/>
            <person name="Santuari L."/>
            <person name="Cao Q."/>
            <person name="Sharma T."/>
            <person name="Shen D."/>
            <person name="Roswanjaya Y."/>
            <person name="Wardhani T."/>
            <person name="Kalhor M.S."/>
            <person name="Jansen J."/>
            <person name="Van den Hoogen J."/>
            <person name="Gungor B."/>
            <person name="Hartog M."/>
            <person name="Hontelez J."/>
            <person name="Verver J."/>
            <person name="Yang W.-C."/>
            <person name="Schijlen E."/>
            <person name="Repin R."/>
            <person name="Schilthuizen M."/>
            <person name="Schranz E."/>
            <person name="Heidstra R."/>
            <person name="Miyata K."/>
            <person name="Fedorova E."/>
            <person name="Kohlen W."/>
            <person name="Bisseling T."/>
            <person name="Smit S."/>
            <person name="Geurts R."/>
        </authorList>
    </citation>
    <scope>NUCLEOTIDE SEQUENCE [LARGE SCALE GENOMIC DNA]</scope>
    <source>
        <strain evidence="2">cv. RG33-2</strain>
    </source>
</reference>
<dbReference type="AlphaFoldDB" id="A0A2P5DKI6"/>
<dbReference type="Proteomes" id="UP000237000">
    <property type="component" value="Unassembled WGS sequence"/>
</dbReference>
<proteinExistence type="predicted"/>